<comment type="caution">
    <text evidence="2">The sequence shown here is derived from an EMBL/GenBank/DDBJ whole genome shotgun (WGS) entry which is preliminary data.</text>
</comment>
<dbReference type="EMBL" id="JAHQIW010003177">
    <property type="protein sequence ID" value="KAJ1357542.1"/>
    <property type="molecule type" value="Genomic_DNA"/>
</dbReference>
<keyword evidence="1" id="KW-0812">Transmembrane</keyword>
<name>A0AAD5MFC8_PARTN</name>
<protein>
    <submittedName>
        <fullName evidence="2">Uncharacterized protein</fullName>
    </submittedName>
</protein>
<proteinExistence type="predicted"/>
<evidence type="ECO:0000313" key="2">
    <source>
        <dbReference type="EMBL" id="KAJ1357542.1"/>
    </source>
</evidence>
<organism evidence="2 3">
    <name type="scientific">Parelaphostrongylus tenuis</name>
    <name type="common">Meningeal worm</name>
    <dbReference type="NCBI Taxonomy" id="148309"/>
    <lineage>
        <taxon>Eukaryota</taxon>
        <taxon>Metazoa</taxon>
        <taxon>Ecdysozoa</taxon>
        <taxon>Nematoda</taxon>
        <taxon>Chromadorea</taxon>
        <taxon>Rhabditida</taxon>
        <taxon>Rhabditina</taxon>
        <taxon>Rhabditomorpha</taxon>
        <taxon>Strongyloidea</taxon>
        <taxon>Metastrongylidae</taxon>
        <taxon>Parelaphostrongylus</taxon>
    </lineage>
</organism>
<keyword evidence="1" id="KW-0472">Membrane</keyword>
<feature type="transmembrane region" description="Helical" evidence="1">
    <location>
        <begin position="49"/>
        <end position="69"/>
    </location>
</feature>
<sequence length="169" mass="18208">MKATPCAYNFSMLNLSSPCESSDQISLYSNSEAEKNILANMAKLPSDPFLISILATISTVFGCGVLPAGQGSTRTFTVSGFTLPVQMAFSFAPNVQARVPFIASKREGANRFVRRLVKQTIFDVLTHQARSALLPDAVIPAILSQLRIQISYSPLRCNIVASATEMSGS</sequence>
<reference evidence="2" key="1">
    <citation type="submission" date="2021-06" db="EMBL/GenBank/DDBJ databases">
        <title>Parelaphostrongylus tenuis whole genome reference sequence.</title>
        <authorList>
            <person name="Garwood T.J."/>
            <person name="Larsen P.A."/>
            <person name="Fountain-Jones N.M."/>
            <person name="Garbe J.R."/>
            <person name="Macchietto M.G."/>
            <person name="Kania S.A."/>
            <person name="Gerhold R.W."/>
            <person name="Richards J.E."/>
            <person name="Wolf T.M."/>
        </authorList>
    </citation>
    <scope>NUCLEOTIDE SEQUENCE</scope>
    <source>
        <strain evidence="2">MNPRO001-30</strain>
        <tissue evidence="2">Meninges</tissue>
    </source>
</reference>
<keyword evidence="1" id="KW-1133">Transmembrane helix</keyword>
<evidence type="ECO:0000256" key="1">
    <source>
        <dbReference type="SAM" id="Phobius"/>
    </source>
</evidence>
<dbReference type="AlphaFoldDB" id="A0AAD5MFC8"/>
<accession>A0AAD5MFC8</accession>
<dbReference type="Proteomes" id="UP001196413">
    <property type="component" value="Unassembled WGS sequence"/>
</dbReference>
<keyword evidence="3" id="KW-1185">Reference proteome</keyword>
<evidence type="ECO:0000313" key="3">
    <source>
        <dbReference type="Proteomes" id="UP001196413"/>
    </source>
</evidence>
<gene>
    <name evidence="2" type="ORF">KIN20_015713</name>
</gene>